<proteinExistence type="predicted"/>
<organism evidence="2 3">
    <name type="scientific">Mycolicibacterium moriokaense</name>
    <dbReference type="NCBI Taxonomy" id="39691"/>
    <lineage>
        <taxon>Bacteria</taxon>
        <taxon>Bacillati</taxon>
        <taxon>Actinomycetota</taxon>
        <taxon>Actinomycetes</taxon>
        <taxon>Mycobacteriales</taxon>
        <taxon>Mycobacteriaceae</taxon>
        <taxon>Mycolicibacterium</taxon>
    </lineage>
</organism>
<sequence>MKKFSIAIAVAGALVAGSLAVASTATAAPTGGSNAADTVKTLRDMGYNVQLNGTVSGPLSQCITTGVHGTANTNPTVFTTAYVDISCPSSDD</sequence>
<dbReference type="RefSeq" id="WP_110317178.1">
    <property type="nucleotide sequence ID" value="NZ_QJJU01000010.1"/>
</dbReference>
<reference evidence="2 3" key="2">
    <citation type="submission" date="2018-06" db="EMBL/GenBank/DDBJ databases">
        <title>Sequencing of bacterial isolates from soil warming experiment in Harvard Forest, Massachusetts, USA.</title>
        <authorList>
            <person name="Deangelis K.PhD."/>
        </authorList>
    </citation>
    <scope>NUCLEOTIDE SEQUENCE [LARGE SCALE GENOMIC DNA]</scope>
    <source>
        <strain evidence="2 3">GAS496</strain>
    </source>
</reference>
<protein>
    <recommendedName>
        <fullName evidence="4">PASTA domain-containing protein</fullName>
    </recommendedName>
</protein>
<evidence type="ECO:0000313" key="3">
    <source>
        <dbReference type="Proteomes" id="UP000247781"/>
    </source>
</evidence>
<accession>A0A318HFJ4</accession>
<keyword evidence="1" id="KW-0732">Signal</keyword>
<dbReference type="EMBL" id="QJJU01000010">
    <property type="protein sequence ID" value="PXX07808.1"/>
    <property type="molecule type" value="Genomic_DNA"/>
</dbReference>
<dbReference type="Proteomes" id="UP000247781">
    <property type="component" value="Unassembled WGS sequence"/>
</dbReference>
<dbReference type="AlphaFoldDB" id="A0A318HFJ4"/>
<keyword evidence="3" id="KW-1185">Reference proteome</keyword>
<evidence type="ECO:0000256" key="1">
    <source>
        <dbReference type="SAM" id="SignalP"/>
    </source>
</evidence>
<dbReference type="OrthoDB" id="4638438at2"/>
<comment type="caution">
    <text evidence="2">The sequence shown here is derived from an EMBL/GenBank/DDBJ whole genome shotgun (WGS) entry which is preliminary data.</text>
</comment>
<gene>
    <name evidence="2" type="ORF">C8E89_110194</name>
</gene>
<reference evidence="3" key="1">
    <citation type="submission" date="2018-05" db="EMBL/GenBank/DDBJ databases">
        <authorList>
            <person name="Deangelis K."/>
            <person name="Huntemann M."/>
            <person name="Clum A."/>
            <person name="Pillay M."/>
            <person name="Palaniappan K."/>
            <person name="Varghese N."/>
            <person name="Mikhailova N."/>
            <person name="Stamatis D."/>
            <person name="Reddy T."/>
            <person name="Daum C."/>
            <person name="Shapiro N."/>
            <person name="Ivanova N."/>
            <person name="Kyrpides N."/>
            <person name="Woyke T."/>
        </authorList>
    </citation>
    <scope>NUCLEOTIDE SEQUENCE [LARGE SCALE GENOMIC DNA]</scope>
    <source>
        <strain evidence="3">GAS496</strain>
    </source>
</reference>
<evidence type="ECO:0008006" key="4">
    <source>
        <dbReference type="Google" id="ProtNLM"/>
    </source>
</evidence>
<name>A0A318HFJ4_9MYCO</name>
<evidence type="ECO:0000313" key="2">
    <source>
        <dbReference type="EMBL" id="PXX07808.1"/>
    </source>
</evidence>
<feature type="signal peptide" evidence="1">
    <location>
        <begin position="1"/>
        <end position="27"/>
    </location>
</feature>
<feature type="chain" id="PRO_5016294163" description="PASTA domain-containing protein" evidence="1">
    <location>
        <begin position="28"/>
        <end position="92"/>
    </location>
</feature>